<proteinExistence type="predicted"/>
<keyword evidence="1" id="KW-0812">Transmembrane</keyword>
<keyword evidence="3" id="KW-1185">Reference proteome</keyword>
<organism evidence="2 3">
    <name type="scientific">Rhodospira trueperi</name>
    <dbReference type="NCBI Taxonomy" id="69960"/>
    <lineage>
        <taxon>Bacteria</taxon>
        <taxon>Pseudomonadati</taxon>
        <taxon>Pseudomonadota</taxon>
        <taxon>Alphaproteobacteria</taxon>
        <taxon>Rhodospirillales</taxon>
        <taxon>Rhodospirillaceae</taxon>
        <taxon>Rhodospira</taxon>
    </lineage>
</organism>
<feature type="transmembrane region" description="Helical" evidence="1">
    <location>
        <begin position="112"/>
        <end position="132"/>
    </location>
</feature>
<keyword evidence="1" id="KW-1133">Transmembrane helix</keyword>
<keyword evidence="1" id="KW-0472">Membrane</keyword>
<evidence type="ECO:0008006" key="4">
    <source>
        <dbReference type="Google" id="ProtNLM"/>
    </source>
</evidence>
<feature type="transmembrane region" description="Helical" evidence="1">
    <location>
        <begin position="12"/>
        <end position="30"/>
    </location>
</feature>
<dbReference type="EMBL" id="FNAP01000012">
    <property type="protein sequence ID" value="SDE77602.1"/>
    <property type="molecule type" value="Genomic_DNA"/>
</dbReference>
<accession>A0A1G7FNX5</accession>
<feature type="transmembrane region" description="Helical" evidence="1">
    <location>
        <begin position="42"/>
        <end position="62"/>
    </location>
</feature>
<dbReference type="OrthoDB" id="5195601at2"/>
<feature type="transmembrane region" description="Helical" evidence="1">
    <location>
        <begin position="82"/>
        <end position="100"/>
    </location>
</feature>
<dbReference type="Proteomes" id="UP000199412">
    <property type="component" value="Unassembled WGS sequence"/>
</dbReference>
<gene>
    <name evidence="2" type="ORF">SAMN05421720_1127</name>
</gene>
<dbReference type="AlphaFoldDB" id="A0A1G7FNX5"/>
<evidence type="ECO:0000256" key="1">
    <source>
        <dbReference type="SAM" id="Phobius"/>
    </source>
</evidence>
<name>A0A1G7FNX5_9PROT</name>
<dbReference type="STRING" id="69960.SAMN05421720_1127"/>
<evidence type="ECO:0000313" key="2">
    <source>
        <dbReference type="EMBL" id="SDE77602.1"/>
    </source>
</evidence>
<protein>
    <recommendedName>
        <fullName evidence="4">Transmembrane protein</fullName>
    </recommendedName>
</protein>
<sequence>MPKAIHPIAGALALLMIVTFWISTVITEVFGSPGAVVAVKSAIPWAFLLLIPALAAAGGSGIRLAKGGAGGLAGEKRRRMPLIAANGLIVLVPAALFLAAKARAGDFDGAFYAVQAVELIAGAVNITLLGLNMRDGLRMTGRLPKPTPSSKPEQETPT</sequence>
<evidence type="ECO:0000313" key="3">
    <source>
        <dbReference type="Proteomes" id="UP000199412"/>
    </source>
</evidence>
<dbReference type="RefSeq" id="WP_092787414.1">
    <property type="nucleotide sequence ID" value="NZ_FNAP01000012.1"/>
</dbReference>
<reference evidence="2 3" key="1">
    <citation type="submission" date="2016-10" db="EMBL/GenBank/DDBJ databases">
        <authorList>
            <person name="de Groot N.N."/>
        </authorList>
    </citation>
    <scope>NUCLEOTIDE SEQUENCE [LARGE SCALE GENOMIC DNA]</scope>
    <source>
        <strain evidence="2 3">ATCC 700224</strain>
    </source>
</reference>